<name>A0AAU8G111_9MICO</name>
<keyword evidence="4" id="KW-0067">ATP-binding</keyword>
<gene>
    <name evidence="8" type="ORF">ABRQ22_00030</name>
</gene>
<dbReference type="RefSeq" id="WP_353708132.1">
    <property type="nucleotide sequence ID" value="NZ_CP159290.1"/>
</dbReference>
<evidence type="ECO:0000313" key="8">
    <source>
        <dbReference type="EMBL" id="XCH30118.1"/>
    </source>
</evidence>
<proteinExistence type="predicted"/>
<evidence type="ECO:0000256" key="1">
    <source>
        <dbReference type="ARBA" id="ARBA00022741"/>
    </source>
</evidence>
<dbReference type="Pfam" id="PF13482">
    <property type="entry name" value="RNase_H_2"/>
    <property type="match status" value="1"/>
</dbReference>
<keyword evidence="3" id="KW-0347">Helicase</keyword>
<dbReference type="Gene3D" id="3.40.50.300">
    <property type="entry name" value="P-loop containing nucleotide triphosphate hydrolases"/>
    <property type="match status" value="2"/>
</dbReference>
<feature type="region of interest" description="Disordered" evidence="5">
    <location>
        <begin position="575"/>
        <end position="629"/>
    </location>
</feature>
<dbReference type="Pfam" id="PF13604">
    <property type="entry name" value="AAA_30"/>
    <property type="match status" value="1"/>
</dbReference>
<evidence type="ECO:0000256" key="5">
    <source>
        <dbReference type="SAM" id="MobiDB-lite"/>
    </source>
</evidence>
<dbReference type="SUPFAM" id="SSF52540">
    <property type="entry name" value="P-loop containing nucleoside triphosphate hydrolases"/>
    <property type="match status" value="1"/>
</dbReference>
<dbReference type="InterPro" id="IPR050534">
    <property type="entry name" value="Coronavir_polyprotein_1ab"/>
</dbReference>
<keyword evidence="2" id="KW-0378">Hydrolase</keyword>
<feature type="domain" description="YprB ribonuclease H-like" evidence="7">
    <location>
        <begin position="365"/>
        <end position="559"/>
    </location>
</feature>
<feature type="domain" description="DNA2/NAM7 helicase-like C-terminal" evidence="6">
    <location>
        <begin position="1088"/>
        <end position="1262"/>
    </location>
</feature>
<dbReference type="EMBL" id="CP159290">
    <property type="protein sequence ID" value="XCH30118.1"/>
    <property type="molecule type" value="Genomic_DNA"/>
</dbReference>
<accession>A0AAU8G111</accession>
<protein>
    <submittedName>
        <fullName evidence="8">TM0106 family RecB-like putative nuclease</fullName>
    </submittedName>
</protein>
<dbReference type="InterPro" id="IPR047187">
    <property type="entry name" value="SF1_C_Upf1"/>
</dbReference>
<dbReference type="GO" id="GO:0043139">
    <property type="term" value="F:5'-3' DNA helicase activity"/>
    <property type="evidence" value="ECO:0007669"/>
    <property type="project" value="TreeGrafter"/>
</dbReference>
<dbReference type="GO" id="GO:0016787">
    <property type="term" value="F:hydrolase activity"/>
    <property type="evidence" value="ECO:0007669"/>
    <property type="project" value="UniProtKB-KW"/>
</dbReference>
<evidence type="ECO:0000256" key="4">
    <source>
        <dbReference type="ARBA" id="ARBA00022840"/>
    </source>
</evidence>
<dbReference type="GO" id="GO:0005524">
    <property type="term" value="F:ATP binding"/>
    <property type="evidence" value="ECO:0007669"/>
    <property type="project" value="UniProtKB-KW"/>
</dbReference>
<dbReference type="NCBIfam" id="TIGR03491">
    <property type="entry name" value="TM0106 family RecB-like putative nuclease"/>
    <property type="match status" value="1"/>
</dbReference>
<dbReference type="PANTHER" id="PTHR43788:SF8">
    <property type="entry name" value="DNA-BINDING PROTEIN SMUBP-2"/>
    <property type="match status" value="1"/>
</dbReference>
<evidence type="ECO:0000256" key="3">
    <source>
        <dbReference type="ARBA" id="ARBA00022806"/>
    </source>
</evidence>
<dbReference type="PANTHER" id="PTHR43788">
    <property type="entry name" value="DNA2/NAM7 HELICASE FAMILY MEMBER"/>
    <property type="match status" value="1"/>
</dbReference>
<dbReference type="InterPro" id="IPR038720">
    <property type="entry name" value="YprB_RNase_H-like_dom"/>
</dbReference>
<dbReference type="Pfam" id="PF13087">
    <property type="entry name" value="AAA_12"/>
    <property type="match status" value="1"/>
</dbReference>
<dbReference type="SUPFAM" id="SSF53098">
    <property type="entry name" value="Ribonuclease H-like"/>
    <property type="match status" value="1"/>
</dbReference>
<keyword evidence="1" id="KW-0547">Nucleotide-binding</keyword>
<dbReference type="InterPro" id="IPR019993">
    <property type="entry name" value="RecB_nuclease_TM0106_put"/>
</dbReference>
<sequence>MFLVDEPALRTVAADPGRTATSGAPARDRVLVHSASDLVVAADCEYRLLCRLDEQLGRAPRPDDAEDAMLARTAALGVRHEHEVLARYEAEHGAFDPTTGRGVVRLEPPRGVSWDELVAAQARTLAALEAGADVVHQATFFDGSFHGRADFLVRTGTDDAGAARYAVVDTKLARRAKVPALLQLAAYGDQLQAAGVPVDPDVSLVLGTRERTSHRLADLLPVFRDRRDRLVRLTAEHVARDGRAPWDDPAVRACGRCADCRAQIESHRDVLLVGGVYESQRARLHAAGIRTIDELAAATDETPVPEGMSRSTFATVRRQAALQLGTGPSDGTVVWADASGPHELSWRIDDPAPVLALPAPSPGDVFFDFEGDPLWTDESGTSWGLDYLFGWVERPAAPEDRPAFHALWAHDLAAERDALVAFVDHVNARRRTYPDLHVYHYADYERAHLLAIAARHGVYEEEVDDLLRDGVLVDLYAVVRQALRVSDKSRSIKKLEPLYMGDELRTGDVTTAAASVVAYAEYTALREAGRDDEADELLRGIADYNRYDCVSTLRLADWLRHAVLTSEVVASGAGSGETRAVYHPHPRPSDAPARPATTARVSPDPALSVTSPGGEIAPDRRGGDLADVEPRERASAVVLEEEIREVVGEDRARRGADERALALYGAAAGYFRREGKPFWHEHYSRLSLPVDEWLGRRNAFLVEEAEVVSGWEVEPGRRTWSRRLALVGRLPEGSDLRVGVAPYVLYDPPLPPCAKTAVDGVRGWLTGASVVDAGRRATPAGDRDVLVVREQLPTGAEPFDATPVALTPSPGPSAKPLEAAAEAAARTALRTWRTTGTLPLDAATDVLLRRRPRLVPAPAAPVDGLRAPEGSDGARLPEDADGVVAPGLPPVVDGDVVAAVTAAVERLDDSYLAVQGPPGTGKTYVGSRVVARLVARGWRVGVVAQSHAVVENMLRAVVLGAGVPREVVAKKIAADGPSTRAVYDELDGAHLAAFATQPGARVVGGTAWDFAADRLPAGTLDLLVVDEAGQLSLATTVAVARAARRLLLLGDPQQLPQVSQGRHPEPVDRSALGWLADGHGVLPPGRGYFLPTTWRMHPRLAQAVSTLAYEDRLHAHPCTAARDLDGVPPGIEQVLVEHAGNSVRSPEEAAEVVRQVERVLGRTWTTTVDGVEERRPLGQGDVLVVAAYNAQVWAVRGALEAAGYPDVQVGTVDRFQGKEAPVVVVTLAASSGRDASRGLGFLLSRHRVNVAVSRAQWRAVVVRSPGLTDALPHSPRGVEELGAFLGLTGSAPLG</sequence>
<dbReference type="InterPro" id="IPR012337">
    <property type="entry name" value="RNaseH-like_sf"/>
</dbReference>
<dbReference type="InterPro" id="IPR041679">
    <property type="entry name" value="DNA2/NAM7-like_C"/>
</dbReference>
<reference evidence="8" key="1">
    <citation type="submission" date="2024-06" db="EMBL/GenBank/DDBJ databases">
        <title>Complete genome sequence of the cellulolytic actinobacterium, Cellulosimicrobium ES-005.</title>
        <authorList>
            <person name="Matthews C.T."/>
            <person name="Underwood K.D."/>
            <person name="Ghanchi K.M."/>
            <person name="Fields S.D."/>
            <person name="Gardner S.G."/>
        </authorList>
    </citation>
    <scope>NUCLEOTIDE SEQUENCE</scope>
    <source>
        <strain evidence="8">ES-005</strain>
    </source>
</reference>
<dbReference type="CDD" id="cd18808">
    <property type="entry name" value="SF1_C_Upf1"/>
    <property type="match status" value="1"/>
</dbReference>
<evidence type="ECO:0000259" key="7">
    <source>
        <dbReference type="Pfam" id="PF13482"/>
    </source>
</evidence>
<dbReference type="InterPro" id="IPR027417">
    <property type="entry name" value="P-loop_NTPase"/>
</dbReference>
<feature type="compositionally biased region" description="Basic and acidic residues" evidence="5">
    <location>
        <begin position="617"/>
        <end position="629"/>
    </location>
</feature>
<dbReference type="CDD" id="cd17934">
    <property type="entry name" value="DEXXQc_Upf1-like"/>
    <property type="match status" value="1"/>
</dbReference>
<evidence type="ECO:0000256" key="2">
    <source>
        <dbReference type="ARBA" id="ARBA00022801"/>
    </source>
</evidence>
<organism evidence="8">
    <name type="scientific">Cellulosimicrobium sp. ES-005</name>
    <dbReference type="NCBI Taxonomy" id="3163031"/>
    <lineage>
        <taxon>Bacteria</taxon>
        <taxon>Bacillati</taxon>
        <taxon>Actinomycetota</taxon>
        <taxon>Actinomycetes</taxon>
        <taxon>Micrococcales</taxon>
        <taxon>Promicromonosporaceae</taxon>
        <taxon>Cellulosimicrobium</taxon>
    </lineage>
</organism>
<evidence type="ECO:0000259" key="6">
    <source>
        <dbReference type="Pfam" id="PF13087"/>
    </source>
</evidence>